<dbReference type="EMBL" id="BAAAQM010000011">
    <property type="protein sequence ID" value="GAA1966468.1"/>
    <property type="molecule type" value="Genomic_DNA"/>
</dbReference>
<evidence type="ECO:0000313" key="3">
    <source>
        <dbReference type="Proteomes" id="UP001499854"/>
    </source>
</evidence>
<evidence type="ECO:0000313" key="2">
    <source>
        <dbReference type="EMBL" id="GAA1966468.1"/>
    </source>
</evidence>
<evidence type="ECO:0008006" key="4">
    <source>
        <dbReference type="Google" id="ProtNLM"/>
    </source>
</evidence>
<proteinExistence type="predicted"/>
<comment type="caution">
    <text evidence="2">The sequence shown here is derived from an EMBL/GenBank/DDBJ whole genome shotgun (WGS) entry which is preliminary data.</text>
</comment>
<keyword evidence="3" id="KW-1185">Reference proteome</keyword>
<accession>A0ABN2RBJ4</accession>
<protein>
    <recommendedName>
        <fullName evidence="4">Replication-relaxation</fullName>
    </recommendedName>
</protein>
<dbReference type="InterPro" id="IPR025855">
    <property type="entry name" value="Replic_Relax"/>
</dbReference>
<feature type="region of interest" description="Disordered" evidence="1">
    <location>
        <begin position="314"/>
        <end position="345"/>
    </location>
</feature>
<evidence type="ECO:0000256" key="1">
    <source>
        <dbReference type="SAM" id="MobiDB-lite"/>
    </source>
</evidence>
<dbReference type="RefSeq" id="WP_344657157.1">
    <property type="nucleotide sequence ID" value="NZ_BAAAQM010000011.1"/>
</dbReference>
<feature type="compositionally biased region" description="Pro residues" evidence="1">
    <location>
        <begin position="334"/>
        <end position="345"/>
    </location>
</feature>
<organism evidence="2 3">
    <name type="scientific">Catenulispora subtropica</name>
    <dbReference type="NCBI Taxonomy" id="450798"/>
    <lineage>
        <taxon>Bacteria</taxon>
        <taxon>Bacillati</taxon>
        <taxon>Actinomycetota</taxon>
        <taxon>Actinomycetes</taxon>
        <taxon>Catenulisporales</taxon>
        <taxon>Catenulisporaceae</taxon>
        <taxon>Catenulispora</taxon>
    </lineage>
</organism>
<dbReference type="Pfam" id="PF13814">
    <property type="entry name" value="Replic_Relax"/>
    <property type="match status" value="1"/>
</dbReference>
<reference evidence="2 3" key="1">
    <citation type="journal article" date="2019" name="Int. J. Syst. Evol. Microbiol.">
        <title>The Global Catalogue of Microorganisms (GCM) 10K type strain sequencing project: providing services to taxonomists for standard genome sequencing and annotation.</title>
        <authorList>
            <consortium name="The Broad Institute Genomics Platform"/>
            <consortium name="The Broad Institute Genome Sequencing Center for Infectious Disease"/>
            <person name="Wu L."/>
            <person name="Ma J."/>
        </authorList>
    </citation>
    <scope>NUCLEOTIDE SEQUENCE [LARGE SCALE GENOMIC DNA]</scope>
    <source>
        <strain evidence="2 3">JCM 16013</strain>
    </source>
</reference>
<sequence length="345" mass="37172">MPESDRLAPGVAFRGAPDYRRPFDTEAAPVRRAQMAKLVAHLTPRDAWIAAMVHEHRVLTTAQITELGYNSVRTARRRLAALTELRMVDRFRPLVALGAGTAPEHYVLGPAGAMWLAAAYEVSAKAFGYHRHRAHLIAASHQLAHAVGCNQVFTDLAVAGRQEAGHGRLAAWWSERRCIRLFTDAGVRPDGYGHHTLAPHGQDPDSTANVRFFLEYDTGTEPIGKVAAKLAGYARLAAASTPTPVLFHLPTASREARLHAALADAAGVPVATTTPEARLIAGTGPAGPVWLPVTAGRRRGPARLALVELDRLVPTPPRPRRAGASTVPSWWTEPPTPLPPTAWAS</sequence>
<gene>
    <name evidence="2" type="ORF">GCM10009838_25290</name>
</gene>
<name>A0ABN2RBJ4_9ACTN</name>
<dbReference type="Proteomes" id="UP001499854">
    <property type="component" value="Unassembled WGS sequence"/>
</dbReference>